<dbReference type="GO" id="GO:0009451">
    <property type="term" value="P:RNA modification"/>
    <property type="evidence" value="ECO:0007669"/>
    <property type="project" value="InterPro"/>
</dbReference>
<dbReference type="FunFam" id="1.25.40.10:FF:000205">
    <property type="entry name" value="Pentatricopeptide repeat-containing protein, mitochondrial"/>
    <property type="match status" value="1"/>
</dbReference>
<dbReference type="PROSITE" id="PS51375">
    <property type="entry name" value="PPR"/>
    <property type="match status" value="5"/>
</dbReference>
<organism evidence="5 6">
    <name type="scientific">Ananas comosus</name>
    <name type="common">Pineapple</name>
    <name type="synonym">Ananas ananas</name>
    <dbReference type="NCBI Taxonomy" id="4615"/>
    <lineage>
        <taxon>Eukaryota</taxon>
        <taxon>Viridiplantae</taxon>
        <taxon>Streptophyta</taxon>
        <taxon>Embryophyta</taxon>
        <taxon>Tracheophyta</taxon>
        <taxon>Spermatophyta</taxon>
        <taxon>Magnoliopsida</taxon>
        <taxon>Liliopsida</taxon>
        <taxon>Poales</taxon>
        <taxon>Bromeliaceae</taxon>
        <taxon>Bromelioideae</taxon>
        <taxon>Ananas</taxon>
    </lineage>
</organism>
<dbReference type="InterPro" id="IPR002885">
    <property type="entry name" value="PPR_rpt"/>
</dbReference>
<dbReference type="FunFam" id="1.25.40.10:FF:000144">
    <property type="entry name" value="Pentatricopeptide repeat-containing protein, mitochondrial"/>
    <property type="match status" value="1"/>
</dbReference>
<dbReference type="InterPro" id="IPR011990">
    <property type="entry name" value="TPR-like_helical_dom_sf"/>
</dbReference>
<dbReference type="GO" id="GO:0003723">
    <property type="term" value="F:RNA binding"/>
    <property type="evidence" value="ECO:0007669"/>
    <property type="project" value="InterPro"/>
</dbReference>
<dbReference type="Pfam" id="PF20431">
    <property type="entry name" value="E_motif"/>
    <property type="match status" value="1"/>
</dbReference>
<evidence type="ECO:0000256" key="4">
    <source>
        <dbReference type="PROSITE-ProRule" id="PRU00708"/>
    </source>
</evidence>
<dbReference type="OrthoDB" id="185373at2759"/>
<accession>A0A6P5FCJ6</accession>
<dbReference type="InterPro" id="IPR046848">
    <property type="entry name" value="E_motif"/>
</dbReference>
<sequence length="623" mass="68512">MLKYAAARPKPTTLTQQLPQRSPIVRNPTIVDEEDVRILGLLRKCRSPGAVRQVHARMVVASVRRPNHLLAKMVELCDRRYASQLFSHIPSPTGFAYNLMIRGLTVSWCDPISALRFLRDMIRAGHRPDRYTFPFALLAAARARRPRCGRAAHAAAVKAAPRAAANDHVQHSLITMYARCGRPGDARRVFDEIPRRDLVSSNAMISGYAKAGCAAEAVALFAAMAGEGWEPNGVTLVGVLAACGDLGDSSLGRRLEEYAGRGARGSDPFVGSALIDMYGKCGDLAAVRRVFDEIPAKDTVAWNAMITGYAQNGMSNEAIALFLSMAEANIKPDKITLVGVLSACAAVGAIELGIKLDEYALQNGLYHNVYVGTALVDMFAKCGNLDRAIHVFHNMTQKNVVSYNAMISALALHGRSCEAILLFKQMRNEEGIFPDDISLIGVLSACVHAGLVDEGRRWFNSMVSEFGLAPKAEHYSCMVDLLARAGHLEEAWDFIEKMPEKADAVVLGALLNACRKCKNVEIGERVMERILQVEPSNSWNYLVSSKIYASSNRWDDSARMIELMRERGVSKTPGCSWVEIDGKVHEFYAGDDLHLCTEDIYQTLIALVEEMKLEGYIPNIYLS</sequence>
<feature type="repeat" description="PPR" evidence="4">
    <location>
        <begin position="471"/>
        <end position="501"/>
    </location>
</feature>
<evidence type="ECO:0000313" key="6">
    <source>
        <dbReference type="RefSeq" id="XP_020091030.1"/>
    </source>
</evidence>
<evidence type="ECO:0000256" key="2">
    <source>
        <dbReference type="ARBA" id="ARBA00022946"/>
    </source>
</evidence>
<dbReference type="GO" id="GO:0005739">
    <property type="term" value="C:mitochondrion"/>
    <property type="evidence" value="ECO:0007669"/>
    <property type="project" value="UniProtKB-ARBA"/>
</dbReference>
<gene>
    <name evidence="6" type="primary">LOC109712022</name>
</gene>
<dbReference type="PANTHER" id="PTHR24015:SF1063">
    <property type="entry name" value="OS12G0156900 PROTEIN"/>
    <property type="match status" value="1"/>
</dbReference>
<comment type="similarity">
    <text evidence="3">Belongs to the PPR family. PCMP-E subfamily.</text>
</comment>
<evidence type="ECO:0000256" key="1">
    <source>
        <dbReference type="ARBA" id="ARBA00022737"/>
    </source>
</evidence>
<keyword evidence="5" id="KW-1185">Reference proteome</keyword>
<protein>
    <submittedName>
        <fullName evidence="6">Pentatricopeptide repeat-containing protein At2g34400</fullName>
    </submittedName>
</protein>
<dbReference type="Pfam" id="PF13041">
    <property type="entry name" value="PPR_2"/>
    <property type="match status" value="1"/>
</dbReference>
<feature type="repeat" description="PPR" evidence="4">
    <location>
        <begin position="93"/>
        <end position="128"/>
    </location>
</feature>
<reference evidence="5" key="1">
    <citation type="journal article" date="2015" name="Nat. Genet.">
        <title>The pineapple genome and the evolution of CAM photosynthesis.</title>
        <authorList>
            <person name="Ming R."/>
            <person name="VanBuren R."/>
            <person name="Wai C.M."/>
            <person name="Tang H."/>
            <person name="Schatz M.C."/>
            <person name="Bowers J.E."/>
            <person name="Lyons E."/>
            <person name="Wang M.L."/>
            <person name="Chen J."/>
            <person name="Biggers E."/>
            <person name="Zhang J."/>
            <person name="Huang L."/>
            <person name="Zhang L."/>
            <person name="Miao W."/>
            <person name="Zhang J."/>
            <person name="Ye Z."/>
            <person name="Miao C."/>
            <person name="Lin Z."/>
            <person name="Wang H."/>
            <person name="Zhou H."/>
            <person name="Yim W.C."/>
            <person name="Priest H.D."/>
            <person name="Zheng C."/>
            <person name="Woodhouse M."/>
            <person name="Edger P.P."/>
            <person name="Guyot R."/>
            <person name="Guo H.B."/>
            <person name="Guo H."/>
            <person name="Zheng G."/>
            <person name="Singh R."/>
            <person name="Sharma A."/>
            <person name="Min X."/>
            <person name="Zheng Y."/>
            <person name="Lee H."/>
            <person name="Gurtowski J."/>
            <person name="Sedlazeck F.J."/>
            <person name="Harkess A."/>
            <person name="McKain M.R."/>
            <person name="Liao Z."/>
            <person name="Fang J."/>
            <person name="Liu J."/>
            <person name="Zhang X."/>
            <person name="Zhang Q."/>
            <person name="Hu W."/>
            <person name="Qin Y."/>
            <person name="Wang K."/>
            <person name="Chen L.Y."/>
            <person name="Shirley N."/>
            <person name="Lin Y.R."/>
            <person name="Liu L.Y."/>
            <person name="Hernandez A.G."/>
            <person name="Wright C.L."/>
            <person name="Bulone V."/>
            <person name="Tuskan G.A."/>
            <person name="Heath K."/>
            <person name="Zee F."/>
            <person name="Moore P.H."/>
            <person name="Sunkar R."/>
            <person name="Leebens-Mack J.H."/>
            <person name="Mockler T."/>
            <person name="Bennetzen J.L."/>
            <person name="Freeling M."/>
            <person name="Sankoff D."/>
            <person name="Paterson A.H."/>
            <person name="Zhu X."/>
            <person name="Yang X."/>
            <person name="Smith J.A."/>
            <person name="Cushman J.C."/>
            <person name="Paull R.E."/>
            <person name="Yu Q."/>
        </authorList>
    </citation>
    <scope>NUCLEOTIDE SEQUENCE [LARGE SCALE GENOMIC DNA]</scope>
    <source>
        <strain evidence="5">cv. F153</strain>
    </source>
</reference>
<feature type="repeat" description="PPR" evidence="4">
    <location>
        <begin position="197"/>
        <end position="231"/>
    </location>
</feature>
<name>A0A6P5FCJ6_ANACO</name>
<dbReference type="NCBIfam" id="TIGR00756">
    <property type="entry name" value="PPR"/>
    <property type="match status" value="4"/>
</dbReference>
<keyword evidence="2" id="KW-0809">Transit peptide</keyword>
<evidence type="ECO:0000313" key="5">
    <source>
        <dbReference type="Proteomes" id="UP000515123"/>
    </source>
</evidence>
<dbReference type="InterPro" id="IPR046960">
    <property type="entry name" value="PPR_At4g14850-like_plant"/>
</dbReference>
<keyword evidence="1" id="KW-0677">Repeat</keyword>
<dbReference type="Pfam" id="PF01535">
    <property type="entry name" value="PPR"/>
    <property type="match status" value="7"/>
</dbReference>
<dbReference type="FunFam" id="1.25.40.10:FF:000366">
    <property type="entry name" value="Pentatricopeptide (PPR) repeat-containing protein"/>
    <property type="match status" value="1"/>
</dbReference>
<proteinExistence type="inferred from homology"/>
<dbReference type="Proteomes" id="UP000515123">
    <property type="component" value="Linkage group 6"/>
</dbReference>
<dbReference type="Gene3D" id="1.25.40.10">
    <property type="entry name" value="Tetratricopeptide repeat domain"/>
    <property type="match status" value="5"/>
</dbReference>
<dbReference type="AlphaFoldDB" id="A0A6P5FCJ6"/>
<dbReference type="FunFam" id="1.25.40.10:FF:000427">
    <property type="entry name" value="Pentatricopeptide repeat-containing protein chloroplastic"/>
    <property type="match status" value="1"/>
</dbReference>
<reference evidence="6" key="2">
    <citation type="submission" date="2025-08" db="UniProtKB">
        <authorList>
            <consortium name="RefSeq"/>
        </authorList>
    </citation>
    <scope>IDENTIFICATION</scope>
    <source>
        <tissue evidence="6">Leaf</tissue>
    </source>
</reference>
<evidence type="ECO:0000256" key="3">
    <source>
        <dbReference type="ARBA" id="ARBA00061659"/>
    </source>
</evidence>
<dbReference type="GeneID" id="109712022"/>
<dbReference type="RefSeq" id="XP_020091030.1">
    <property type="nucleotide sequence ID" value="XM_020235441.1"/>
</dbReference>
<feature type="repeat" description="PPR" evidence="4">
    <location>
        <begin position="298"/>
        <end position="332"/>
    </location>
</feature>
<feature type="repeat" description="PPR" evidence="4">
    <location>
        <begin position="399"/>
        <end position="429"/>
    </location>
</feature>
<dbReference type="PANTHER" id="PTHR24015">
    <property type="entry name" value="OS07G0578800 PROTEIN-RELATED"/>
    <property type="match status" value="1"/>
</dbReference>